<keyword evidence="2" id="KW-0808">Transferase</keyword>
<dbReference type="Pfam" id="PF00069">
    <property type="entry name" value="Pkinase"/>
    <property type="match status" value="1"/>
</dbReference>
<proteinExistence type="predicted"/>
<evidence type="ECO:0000256" key="4">
    <source>
        <dbReference type="ARBA" id="ARBA00022777"/>
    </source>
</evidence>
<evidence type="ECO:0000256" key="3">
    <source>
        <dbReference type="ARBA" id="ARBA00022741"/>
    </source>
</evidence>
<dbReference type="InterPro" id="IPR050205">
    <property type="entry name" value="CDPK_Ser/Thr_kinases"/>
</dbReference>
<evidence type="ECO:0000256" key="1">
    <source>
        <dbReference type="ARBA" id="ARBA00022527"/>
    </source>
</evidence>
<name>A0ABP1FLB6_9CHLO</name>
<keyword evidence="3" id="KW-0547">Nucleotide-binding</keyword>
<organism evidence="7 8">
    <name type="scientific">Coccomyxa viridis</name>
    <dbReference type="NCBI Taxonomy" id="1274662"/>
    <lineage>
        <taxon>Eukaryota</taxon>
        <taxon>Viridiplantae</taxon>
        <taxon>Chlorophyta</taxon>
        <taxon>core chlorophytes</taxon>
        <taxon>Trebouxiophyceae</taxon>
        <taxon>Trebouxiophyceae incertae sedis</taxon>
        <taxon>Coccomyxaceae</taxon>
        <taxon>Coccomyxa</taxon>
    </lineage>
</organism>
<keyword evidence="4" id="KW-0418">Kinase</keyword>
<dbReference type="InterPro" id="IPR000719">
    <property type="entry name" value="Prot_kinase_dom"/>
</dbReference>
<reference evidence="7 8" key="1">
    <citation type="submission" date="2024-06" db="EMBL/GenBank/DDBJ databases">
        <authorList>
            <person name="Kraege A."/>
            <person name="Thomma B."/>
        </authorList>
    </citation>
    <scope>NUCLEOTIDE SEQUENCE [LARGE SCALE GENOMIC DNA]</scope>
</reference>
<keyword evidence="1" id="KW-0723">Serine/threonine-protein kinase</keyword>
<accession>A0ABP1FLB6</accession>
<comment type="caution">
    <text evidence="7">The sequence shown here is derived from an EMBL/GenBank/DDBJ whole genome shotgun (WGS) entry which is preliminary data.</text>
</comment>
<sequence length="689" mass="74813">MAGQPVPAEGVRSFPDAESQAAMVRSLGVRSDRGANLDSAMASWRPNAAASAYYSGELQGPPGLARQGSIARYDSASSEVFQQYSTVDPLTGLPPQPGAPMHPQLRQYDSGLEGCLQRHDSDSYSQLLRNPSGSLCLSSSEPNLGTKRSASLLWDSAQAEAFTSAIQAALQERRSSGSCQAEFWPGPDGRPCSAGSGSMHSAEHCQIWLSSPPQARAPCHMLWTDERMRVPRRRRQPQQPHPGTTPYTVLVQAHCASVLLWKYDMMSRPQTNAWTLDHRQQGVRRCLLDEFTLSAEAEQWQLLSLEQEQAQAQAASSPMRMDGTGSMHSPLRPGAPEDCMTSPQALMMSASPNDAWQPGRLREVMQGFPNGLPLEDARSVILNVAYGLQEIHCDGVIHRRVCPSTVLVPDAPCCDTARLTEGGYTAVVDKTGTFTELERVGDLLFQAPEVQRACPGSKIIYSAAGDMWSLGVLMYVVLTGGVPPFAQSMAHSSCRGMCADTLQHVVSSALRSGLDSSRPSSPFPRSAQMLLAALLQVDPAQRPTAAAVCQDPWALDLPGNPCDSLDGPEWGNACQHAMPQDERCHPMHVSEGRPAQEQHAVECTAQAMQHLWLQQEALMNGGSSSQQSVEHMGRLLAAAHSGSAGRPGTYKGMLAWLQRFVGRCRRPEGRLPMHQASSHDLTELILQHY</sequence>
<evidence type="ECO:0000313" key="8">
    <source>
        <dbReference type="Proteomes" id="UP001497392"/>
    </source>
</evidence>
<dbReference type="Proteomes" id="UP001497392">
    <property type="component" value="Unassembled WGS sequence"/>
</dbReference>
<keyword evidence="8" id="KW-1185">Reference proteome</keyword>
<dbReference type="EMBL" id="CAXHTA020000002">
    <property type="protein sequence ID" value="CAL5219405.1"/>
    <property type="molecule type" value="Genomic_DNA"/>
</dbReference>
<protein>
    <submittedName>
        <fullName evidence="7">G1232 protein</fullName>
    </submittedName>
</protein>
<dbReference type="PROSITE" id="PS50011">
    <property type="entry name" value="PROTEIN_KINASE_DOM"/>
    <property type="match status" value="1"/>
</dbReference>
<dbReference type="PANTHER" id="PTHR24349">
    <property type="entry name" value="SERINE/THREONINE-PROTEIN KINASE"/>
    <property type="match status" value="1"/>
</dbReference>
<evidence type="ECO:0000256" key="2">
    <source>
        <dbReference type="ARBA" id="ARBA00022679"/>
    </source>
</evidence>
<dbReference type="SMART" id="SM00220">
    <property type="entry name" value="S_TKc"/>
    <property type="match status" value="1"/>
</dbReference>
<evidence type="ECO:0000256" key="5">
    <source>
        <dbReference type="ARBA" id="ARBA00022840"/>
    </source>
</evidence>
<dbReference type="SUPFAM" id="SSF56112">
    <property type="entry name" value="Protein kinase-like (PK-like)"/>
    <property type="match status" value="1"/>
</dbReference>
<dbReference type="Gene3D" id="1.10.510.10">
    <property type="entry name" value="Transferase(Phosphotransferase) domain 1"/>
    <property type="match status" value="1"/>
</dbReference>
<evidence type="ECO:0000259" key="6">
    <source>
        <dbReference type="PROSITE" id="PS50011"/>
    </source>
</evidence>
<gene>
    <name evidence="7" type="primary">g1232</name>
    <name evidence="7" type="ORF">VP750_LOCUS1064</name>
</gene>
<keyword evidence="5" id="KW-0067">ATP-binding</keyword>
<feature type="domain" description="Protein kinase" evidence="6">
    <location>
        <begin position="244"/>
        <end position="554"/>
    </location>
</feature>
<evidence type="ECO:0000313" key="7">
    <source>
        <dbReference type="EMBL" id="CAL5219405.1"/>
    </source>
</evidence>
<dbReference type="InterPro" id="IPR011009">
    <property type="entry name" value="Kinase-like_dom_sf"/>
</dbReference>